<evidence type="ECO:0000313" key="4">
    <source>
        <dbReference type="EMBL" id="MBS2966598.1"/>
    </source>
</evidence>
<feature type="domain" description="CdaR GGDEF-like" evidence="3">
    <location>
        <begin position="136"/>
        <end position="244"/>
    </location>
</feature>
<dbReference type="InterPro" id="IPR025736">
    <property type="entry name" value="PucR_C-HTH_dom"/>
</dbReference>
<dbReference type="PANTHER" id="PTHR33744">
    <property type="entry name" value="CARBOHYDRATE DIACID REGULATOR"/>
    <property type="match status" value="1"/>
</dbReference>
<evidence type="ECO:0000256" key="1">
    <source>
        <dbReference type="ARBA" id="ARBA00006754"/>
    </source>
</evidence>
<keyword evidence="5" id="KW-1185">Reference proteome</keyword>
<accession>A0A8J7WQF9</accession>
<dbReference type="InterPro" id="IPR042070">
    <property type="entry name" value="PucR_C-HTH_sf"/>
</dbReference>
<dbReference type="InterPro" id="IPR051448">
    <property type="entry name" value="CdaR-like_regulators"/>
</dbReference>
<dbReference type="Pfam" id="PF13556">
    <property type="entry name" value="HTH_30"/>
    <property type="match status" value="1"/>
</dbReference>
<sequence length="363" mass="38752">MEQKFAWYRNMPPENRSWVGLVAQAGIAAFTEWFRHPDQKAAVSADVFGTAPRELTRAVTLQQTVQLVRTTIEVVEDRIHELAQGEQEEAMLREGLLRYSREIAFATAQVYAQAAELRGAWDARLEALVVDALLRGEADDVVRSRAAALGWGAHSDIAVMVGKAAQDDAEAVVDAMHRAGRHAKLAVLAGVQGDRLIAIVGGVDGDPVTAVRPLAGQFAPGPVVVGPVVADLTLAAGSAHAALCGLHACAAWPDAPRPVAADDLLPERALAADETARAVLVEEIYRPLAEAGAALLETLSVYLEQAASLEAAARILFVHPNTVRYRLRRVTDITGLTPAQARSAFTLQVALVLGRLAEVGKQL</sequence>
<dbReference type="Proteomes" id="UP000677913">
    <property type="component" value="Unassembled WGS sequence"/>
</dbReference>
<evidence type="ECO:0000313" key="5">
    <source>
        <dbReference type="Proteomes" id="UP000677913"/>
    </source>
</evidence>
<dbReference type="InterPro" id="IPR041522">
    <property type="entry name" value="CdaR_GGDEF"/>
</dbReference>
<evidence type="ECO:0000259" key="3">
    <source>
        <dbReference type="Pfam" id="PF17853"/>
    </source>
</evidence>
<dbReference type="EMBL" id="JAGSXH010000169">
    <property type="protein sequence ID" value="MBS2966598.1"/>
    <property type="molecule type" value="Genomic_DNA"/>
</dbReference>
<comment type="similarity">
    <text evidence="1">Belongs to the CdaR family.</text>
</comment>
<reference evidence="4" key="1">
    <citation type="submission" date="2021-04" db="EMBL/GenBank/DDBJ databases">
        <title>Genome based classification of Actinospica acidithermotolerans sp. nov., an actinobacterium isolated from an Indonesian hot spring.</title>
        <authorList>
            <person name="Kusuma A.B."/>
            <person name="Putra K.E."/>
            <person name="Nafisah S."/>
            <person name="Loh J."/>
            <person name="Nouioui I."/>
            <person name="Goodfellow M."/>
        </authorList>
    </citation>
    <scope>NUCLEOTIDE SEQUENCE</scope>
    <source>
        <strain evidence="4">DSM 45618</strain>
    </source>
</reference>
<proteinExistence type="inferred from homology"/>
<feature type="domain" description="PucR C-terminal helix-turn-helix" evidence="2">
    <location>
        <begin position="295"/>
        <end position="352"/>
    </location>
</feature>
<dbReference type="AlphaFoldDB" id="A0A8J7WQF9"/>
<gene>
    <name evidence="4" type="ORF">KGA66_26405</name>
</gene>
<dbReference type="Pfam" id="PF17853">
    <property type="entry name" value="GGDEF_2"/>
    <property type="match status" value="1"/>
</dbReference>
<evidence type="ECO:0000259" key="2">
    <source>
        <dbReference type="Pfam" id="PF13556"/>
    </source>
</evidence>
<comment type="caution">
    <text evidence="4">The sequence shown here is derived from an EMBL/GenBank/DDBJ whole genome shotgun (WGS) entry which is preliminary data.</text>
</comment>
<protein>
    <submittedName>
        <fullName evidence="4">Helix-turn-helix domain-containing protein</fullName>
    </submittedName>
</protein>
<name>A0A8J7WQF9_9ACTN</name>
<dbReference type="PANTHER" id="PTHR33744:SF7">
    <property type="entry name" value="PUCR FAMILY TRANSCRIPTIONAL REGULATOR"/>
    <property type="match status" value="1"/>
</dbReference>
<organism evidence="4 5">
    <name type="scientific">Actinocrinis puniceicyclus</name>
    <dbReference type="NCBI Taxonomy" id="977794"/>
    <lineage>
        <taxon>Bacteria</taxon>
        <taxon>Bacillati</taxon>
        <taxon>Actinomycetota</taxon>
        <taxon>Actinomycetes</taxon>
        <taxon>Catenulisporales</taxon>
        <taxon>Actinospicaceae</taxon>
        <taxon>Actinocrinis</taxon>
    </lineage>
</organism>
<dbReference type="Gene3D" id="1.10.10.2840">
    <property type="entry name" value="PucR C-terminal helix-turn-helix domain"/>
    <property type="match status" value="1"/>
</dbReference>